<sequence length="83" mass="9403">MTDLKVGGVTPGEIKQDFDIFMRLHDERDANTADLAEHCKGMKSRGHDVKAMKRCLVHARKDRAKAETEDAIFEVYREALGLD</sequence>
<name>A0ABV7UB25_9HYPH</name>
<protein>
    <submittedName>
        <fullName evidence="2">GapR family DNA-binding domain-containing protein</fullName>
    </submittedName>
</protein>
<keyword evidence="3" id="KW-1185">Reference proteome</keyword>
<dbReference type="EMBL" id="JBHRYC010000002">
    <property type="protein sequence ID" value="MFC3635806.1"/>
    <property type="molecule type" value="Genomic_DNA"/>
</dbReference>
<comment type="caution">
    <text evidence="2">The sequence shown here is derived from an EMBL/GenBank/DDBJ whole genome shotgun (WGS) entry which is preliminary data.</text>
</comment>
<dbReference type="InterPro" id="IPR046367">
    <property type="entry name" value="GapR-like_DNA-bd"/>
</dbReference>
<dbReference type="Pfam" id="PF10073">
    <property type="entry name" value="GapR_DNA-bd"/>
    <property type="match status" value="1"/>
</dbReference>
<feature type="domain" description="GapR-like DNA-binding" evidence="1">
    <location>
        <begin position="22"/>
        <end position="81"/>
    </location>
</feature>
<reference evidence="3" key="1">
    <citation type="journal article" date="2019" name="Int. J. Syst. Evol. Microbiol.">
        <title>The Global Catalogue of Microorganisms (GCM) 10K type strain sequencing project: providing services to taxonomists for standard genome sequencing and annotation.</title>
        <authorList>
            <consortium name="The Broad Institute Genomics Platform"/>
            <consortium name="The Broad Institute Genome Sequencing Center for Infectious Disease"/>
            <person name="Wu L."/>
            <person name="Ma J."/>
        </authorList>
    </citation>
    <scope>NUCLEOTIDE SEQUENCE [LARGE SCALE GENOMIC DNA]</scope>
    <source>
        <strain evidence="3">KCTC 42282</strain>
    </source>
</reference>
<evidence type="ECO:0000313" key="3">
    <source>
        <dbReference type="Proteomes" id="UP001595704"/>
    </source>
</evidence>
<proteinExistence type="predicted"/>
<dbReference type="RefSeq" id="WP_191321583.1">
    <property type="nucleotide sequence ID" value="NZ_BNCG01000157.1"/>
</dbReference>
<evidence type="ECO:0000259" key="1">
    <source>
        <dbReference type="Pfam" id="PF10073"/>
    </source>
</evidence>
<gene>
    <name evidence="2" type="ORF">ACFONL_00125</name>
</gene>
<evidence type="ECO:0000313" key="2">
    <source>
        <dbReference type="EMBL" id="MFC3635806.1"/>
    </source>
</evidence>
<dbReference type="GO" id="GO:0003677">
    <property type="term" value="F:DNA binding"/>
    <property type="evidence" value="ECO:0007669"/>
    <property type="project" value="UniProtKB-KW"/>
</dbReference>
<dbReference type="Proteomes" id="UP001595704">
    <property type="component" value="Unassembled WGS sequence"/>
</dbReference>
<keyword evidence="2" id="KW-0238">DNA-binding</keyword>
<accession>A0ABV7UB25</accession>
<organism evidence="2 3">
    <name type="scientific">Camelimonas fluminis</name>
    <dbReference type="NCBI Taxonomy" id="1576911"/>
    <lineage>
        <taxon>Bacteria</taxon>
        <taxon>Pseudomonadati</taxon>
        <taxon>Pseudomonadota</taxon>
        <taxon>Alphaproteobacteria</taxon>
        <taxon>Hyphomicrobiales</taxon>
        <taxon>Chelatococcaceae</taxon>
        <taxon>Camelimonas</taxon>
    </lineage>
</organism>